<evidence type="ECO:0000259" key="10">
    <source>
        <dbReference type="PROSITE" id="PS51898"/>
    </source>
</evidence>
<evidence type="ECO:0000256" key="3">
    <source>
        <dbReference type="ARBA" id="ARBA00022618"/>
    </source>
</evidence>
<comment type="caution">
    <text evidence="12">The sequence shown here is derived from an EMBL/GenBank/DDBJ whole genome shotgun (WGS) entry which is preliminary data.</text>
</comment>
<dbReference type="GO" id="GO:0006313">
    <property type="term" value="P:DNA transposition"/>
    <property type="evidence" value="ECO:0007669"/>
    <property type="project" value="UniProtKB-UniRule"/>
</dbReference>
<keyword evidence="6 9" id="KW-0238">DNA-binding</keyword>
<dbReference type="AlphaFoldDB" id="A0A4R8XVY5"/>
<dbReference type="PROSITE" id="PS51900">
    <property type="entry name" value="CB"/>
    <property type="match status" value="1"/>
</dbReference>
<dbReference type="InterPro" id="IPR050090">
    <property type="entry name" value="Tyrosine_recombinase_XerCD"/>
</dbReference>
<evidence type="ECO:0000256" key="7">
    <source>
        <dbReference type="ARBA" id="ARBA00023172"/>
    </source>
</evidence>
<comment type="subcellular location">
    <subcellularLocation>
        <location evidence="1 9">Cytoplasm</location>
    </subcellularLocation>
</comment>
<feature type="active site" description="O-(3'-phospho-DNA)-tyrosine intermediate" evidence="9">
    <location>
        <position position="342"/>
    </location>
</feature>
<dbReference type="InterPro" id="IPR013762">
    <property type="entry name" value="Integrase-like_cat_sf"/>
</dbReference>
<sequence length="361" mass="38584">MTVPEPVPVPVPPPVPVPEPPLESPLESLPAPVPVHLLEAYIDDFVVYLAAERGFSVHTVRAYRTDLAGLVSFARTRGVSDTGGLSLDLLRDWLWVGTQAGLARATIARRSASARSFTAWLARTGGSATDPAVRLRSPKPGRPLPRVINHTQMQELLTHLELRAAGHDPAALRDLAIVELLYASGLRVSELVGLDVADVDLHRLTVRVTGKGSKERVVPFGVPAQHAILDYLERGRPVLTRTAAPAARLASAAHPVPGTNHAAENAASPGRALFLGLRRQRLGVRAVYRLVATLLADVPGNGPAGPHALRHTAATHLLDGGADLRAVQELLGHASLGTTQIYTHVSAERLKQSYRTAHPRA</sequence>
<dbReference type="InterPro" id="IPR011010">
    <property type="entry name" value="DNA_brk_join_enz"/>
</dbReference>
<proteinExistence type="inferred from homology"/>
<accession>A0A4R8XVY5</accession>
<dbReference type="GO" id="GO:0051301">
    <property type="term" value="P:cell division"/>
    <property type="evidence" value="ECO:0007669"/>
    <property type="project" value="UniProtKB-KW"/>
</dbReference>
<keyword evidence="13" id="KW-1185">Reference proteome</keyword>
<evidence type="ECO:0000256" key="1">
    <source>
        <dbReference type="ARBA" id="ARBA00004496"/>
    </source>
</evidence>
<dbReference type="GO" id="GO:0003677">
    <property type="term" value="F:DNA binding"/>
    <property type="evidence" value="ECO:0007669"/>
    <property type="project" value="UniProtKB-UniRule"/>
</dbReference>
<dbReference type="InterPro" id="IPR004107">
    <property type="entry name" value="Integrase_SAM-like_N"/>
</dbReference>
<dbReference type="CDD" id="cd00798">
    <property type="entry name" value="INT_XerDC_C"/>
    <property type="match status" value="1"/>
</dbReference>
<gene>
    <name evidence="9" type="primary">xerC</name>
    <name evidence="12" type="ORF">E3T23_00965</name>
</gene>
<feature type="active site" evidence="9">
    <location>
        <position position="211"/>
    </location>
</feature>
<dbReference type="OrthoDB" id="9801717at2"/>
<keyword evidence="2 9" id="KW-0963">Cytoplasm</keyword>
<evidence type="ECO:0000256" key="8">
    <source>
        <dbReference type="ARBA" id="ARBA00023306"/>
    </source>
</evidence>
<dbReference type="EMBL" id="SOGN01000008">
    <property type="protein sequence ID" value="TFC83866.1"/>
    <property type="molecule type" value="Genomic_DNA"/>
</dbReference>
<name>A0A4R8XVY5_9MICO</name>
<evidence type="ECO:0000256" key="2">
    <source>
        <dbReference type="ARBA" id="ARBA00022490"/>
    </source>
</evidence>
<dbReference type="SUPFAM" id="SSF47823">
    <property type="entry name" value="lambda integrase-like, N-terminal domain"/>
    <property type="match status" value="1"/>
</dbReference>
<dbReference type="InterPro" id="IPR044068">
    <property type="entry name" value="CB"/>
</dbReference>
<comment type="function">
    <text evidence="9">Site-specific tyrosine recombinase, which acts by catalyzing the cutting and rejoining of the recombining DNA molecules. The XerC-XerD complex is essential to convert dimers of the bacterial chromosome into monomers to permit their segregation at cell division. It also contributes to the segregational stability of plasmids.</text>
</comment>
<evidence type="ECO:0000256" key="5">
    <source>
        <dbReference type="ARBA" id="ARBA00022908"/>
    </source>
</evidence>
<comment type="similarity">
    <text evidence="9">Belongs to the 'phage' integrase family. XerC subfamily.</text>
</comment>
<dbReference type="InterPro" id="IPR002104">
    <property type="entry name" value="Integrase_catalytic"/>
</dbReference>
<evidence type="ECO:0000256" key="4">
    <source>
        <dbReference type="ARBA" id="ARBA00022829"/>
    </source>
</evidence>
<organism evidence="12 13">
    <name type="scientific">Cryobacterium cheniae</name>
    <dbReference type="NCBI Taxonomy" id="1259262"/>
    <lineage>
        <taxon>Bacteria</taxon>
        <taxon>Bacillati</taxon>
        <taxon>Actinomycetota</taxon>
        <taxon>Actinomycetes</taxon>
        <taxon>Micrococcales</taxon>
        <taxon>Microbacteriaceae</taxon>
        <taxon>Cryobacterium</taxon>
    </lineage>
</organism>
<feature type="domain" description="Core-binding (CB)" evidence="11">
    <location>
        <begin position="36"/>
        <end position="122"/>
    </location>
</feature>
<keyword evidence="7 9" id="KW-0233">DNA recombination</keyword>
<dbReference type="RefSeq" id="WP_134368556.1">
    <property type="nucleotide sequence ID" value="NZ_SOGN01000008.1"/>
</dbReference>
<feature type="active site" evidence="9">
    <location>
        <position position="333"/>
    </location>
</feature>
<dbReference type="Pfam" id="PF00589">
    <property type="entry name" value="Phage_integrase"/>
    <property type="match status" value="1"/>
</dbReference>
<dbReference type="HAMAP" id="MF_01808">
    <property type="entry name" value="Recomb_XerC_XerD"/>
    <property type="match status" value="1"/>
</dbReference>
<keyword evidence="8 9" id="KW-0131">Cell cycle</keyword>
<feature type="active site" evidence="9">
    <location>
        <position position="310"/>
    </location>
</feature>
<dbReference type="InterPro" id="IPR023009">
    <property type="entry name" value="Tyrosine_recombinase_XerC/XerD"/>
</dbReference>
<evidence type="ECO:0000256" key="9">
    <source>
        <dbReference type="HAMAP-Rule" id="MF_01808"/>
    </source>
</evidence>
<evidence type="ECO:0000313" key="12">
    <source>
        <dbReference type="EMBL" id="TFC83866.1"/>
    </source>
</evidence>
<dbReference type="SUPFAM" id="SSF56349">
    <property type="entry name" value="DNA breaking-rejoining enzymes"/>
    <property type="match status" value="1"/>
</dbReference>
<dbReference type="Proteomes" id="UP000298433">
    <property type="component" value="Unassembled WGS sequence"/>
</dbReference>
<dbReference type="PANTHER" id="PTHR30349:SF77">
    <property type="entry name" value="TYROSINE RECOMBINASE XERC"/>
    <property type="match status" value="1"/>
</dbReference>
<dbReference type="InterPro" id="IPR010998">
    <property type="entry name" value="Integrase_recombinase_N"/>
</dbReference>
<dbReference type="GO" id="GO:0007059">
    <property type="term" value="P:chromosome segregation"/>
    <property type="evidence" value="ECO:0007669"/>
    <property type="project" value="UniProtKB-UniRule"/>
</dbReference>
<feature type="active site" evidence="9">
    <location>
        <position position="187"/>
    </location>
</feature>
<keyword evidence="5 9" id="KW-0229">DNA integration</keyword>
<evidence type="ECO:0000256" key="6">
    <source>
        <dbReference type="ARBA" id="ARBA00023125"/>
    </source>
</evidence>
<keyword evidence="3 9" id="KW-0132">Cell division</keyword>
<feature type="active site" evidence="9">
    <location>
        <position position="307"/>
    </location>
</feature>
<dbReference type="Gene3D" id="1.10.150.130">
    <property type="match status" value="1"/>
</dbReference>
<keyword evidence="4 9" id="KW-0159">Chromosome partition</keyword>
<comment type="subunit">
    <text evidence="9">Forms a cyclic heterotetrameric complex composed of two molecules of XerC and two molecules of XerD.</text>
</comment>
<protein>
    <recommendedName>
        <fullName evidence="9">Tyrosine recombinase XerC</fullName>
    </recommendedName>
</protein>
<evidence type="ECO:0000313" key="13">
    <source>
        <dbReference type="Proteomes" id="UP000298433"/>
    </source>
</evidence>
<feature type="domain" description="Tyr recombinase" evidence="10">
    <location>
        <begin position="143"/>
        <end position="355"/>
    </location>
</feature>
<reference evidence="12 13" key="1">
    <citation type="submission" date="2019-03" db="EMBL/GenBank/DDBJ databases">
        <title>Genomics of glacier-inhabiting Cryobacterium strains.</title>
        <authorList>
            <person name="Liu Q."/>
            <person name="Xin Y.-H."/>
        </authorList>
    </citation>
    <scope>NUCLEOTIDE SEQUENCE [LARGE SCALE GENOMIC DNA]</scope>
    <source>
        <strain evidence="12 13">TMT2-48-2</strain>
    </source>
</reference>
<dbReference type="PANTHER" id="PTHR30349">
    <property type="entry name" value="PHAGE INTEGRASE-RELATED"/>
    <property type="match status" value="1"/>
</dbReference>
<dbReference type="PROSITE" id="PS51898">
    <property type="entry name" value="TYR_RECOMBINASE"/>
    <property type="match status" value="1"/>
</dbReference>
<dbReference type="GO" id="GO:0005737">
    <property type="term" value="C:cytoplasm"/>
    <property type="evidence" value="ECO:0007669"/>
    <property type="project" value="UniProtKB-SubCell"/>
</dbReference>
<evidence type="ECO:0000259" key="11">
    <source>
        <dbReference type="PROSITE" id="PS51900"/>
    </source>
</evidence>
<dbReference type="Gene3D" id="1.10.443.10">
    <property type="entry name" value="Intergrase catalytic core"/>
    <property type="match status" value="1"/>
</dbReference>
<dbReference type="Pfam" id="PF02899">
    <property type="entry name" value="Phage_int_SAM_1"/>
    <property type="match status" value="1"/>
</dbReference>
<dbReference type="GO" id="GO:0009037">
    <property type="term" value="F:tyrosine-based site-specific recombinase activity"/>
    <property type="evidence" value="ECO:0007669"/>
    <property type="project" value="UniProtKB-UniRule"/>
</dbReference>